<sequence>MDDSQQIPLTDLQRHWLEHLQACAASGKGIAAYAAEHGLDAKAMYAGKKTLVKKGVLPTTRRRRFARAQAEVAVSDSTW</sequence>
<reference evidence="1 2" key="1">
    <citation type="journal article" date="2018" name="ISME J.">
        <title>Endosymbiont genomes yield clues of tubeworm success.</title>
        <authorList>
            <person name="Li Y."/>
            <person name="Liles M.R."/>
            <person name="Halanych K.M."/>
        </authorList>
    </citation>
    <scope>NUCLEOTIDE SEQUENCE [LARGE SCALE GENOMIC DNA]</scope>
    <source>
        <strain evidence="1">A1422</strain>
    </source>
</reference>
<comment type="caution">
    <text evidence="1">The sequence shown here is derived from an EMBL/GenBank/DDBJ whole genome shotgun (WGS) entry which is preliminary data.</text>
</comment>
<evidence type="ECO:0000313" key="1">
    <source>
        <dbReference type="EMBL" id="RDH87389.1"/>
    </source>
</evidence>
<gene>
    <name evidence="1" type="ORF">DIZ79_15290</name>
</gene>
<dbReference type="AlphaFoldDB" id="A0A370DT02"/>
<dbReference type="EMBL" id="QFXD01000267">
    <property type="protein sequence ID" value="RDH87389.1"/>
    <property type="molecule type" value="Genomic_DNA"/>
</dbReference>
<accession>A0A370DT02</accession>
<feature type="non-terminal residue" evidence="1">
    <location>
        <position position="79"/>
    </location>
</feature>
<evidence type="ECO:0000313" key="2">
    <source>
        <dbReference type="Proteomes" id="UP000255508"/>
    </source>
</evidence>
<protein>
    <submittedName>
        <fullName evidence="1">Uncharacterized protein</fullName>
    </submittedName>
</protein>
<proteinExistence type="predicted"/>
<dbReference type="Proteomes" id="UP000255508">
    <property type="component" value="Unassembled WGS sequence"/>
</dbReference>
<name>A0A370DT02_9GAMM</name>
<organism evidence="1 2">
    <name type="scientific">endosymbiont of Lamellibrachia luymesi</name>
    <dbReference type="NCBI Taxonomy" id="2200907"/>
    <lineage>
        <taxon>Bacteria</taxon>
        <taxon>Pseudomonadati</taxon>
        <taxon>Pseudomonadota</taxon>
        <taxon>Gammaproteobacteria</taxon>
        <taxon>sulfur-oxidizing symbionts</taxon>
    </lineage>
</organism>